<accession>A0A319CMU5</accession>
<name>A0A319CMU5_9EURO</name>
<organism evidence="1 2">
    <name type="scientific">Aspergillus uvarum CBS 121591</name>
    <dbReference type="NCBI Taxonomy" id="1448315"/>
    <lineage>
        <taxon>Eukaryota</taxon>
        <taxon>Fungi</taxon>
        <taxon>Dikarya</taxon>
        <taxon>Ascomycota</taxon>
        <taxon>Pezizomycotina</taxon>
        <taxon>Eurotiomycetes</taxon>
        <taxon>Eurotiomycetidae</taxon>
        <taxon>Eurotiales</taxon>
        <taxon>Aspergillaceae</taxon>
        <taxon>Aspergillus</taxon>
        <taxon>Aspergillus subgen. Circumdati</taxon>
    </lineage>
</organism>
<dbReference type="Proteomes" id="UP000248340">
    <property type="component" value="Unassembled WGS sequence"/>
</dbReference>
<evidence type="ECO:0000313" key="1">
    <source>
        <dbReference type="EMBL" id="PYH80023.1"/>
    </source>
</evidence>
<dbReference type="VEuPathDB" id="FungiDB:BO82DRAFT_119711"/>
<dbReference type="EMBL" id="KZ821713">
    <property type="protein sequence ID" value="PYH80023.1"/>
    <property type="molecule type" value="Genomic_DNA"/>
</dbReference>
<keyword evidence="2" id="KW-1185">Reference proteome</keyword>
<dbReference type="RefSeq" id="XP_025490223.1">
    <property type="nucleotide sequence ID" value="XM_025629870.1"/>
</dbReference>
<proteinExistence type="predicted"/>
<evidence type="ECO:0000313" key="2">
    <source>
        <dbReference type="Proteomes" id="UP000248340"/>
    </source>
</evidence>
<dbReference type="GeneID" id="37132611"/>
<sequence length="104" mass="12115">MSTIISFLFPIFILFYFSGSFYPFPFGSWVAHFFFQLKLTSESAIHDPSFPPSDPHPAIHSFSLYSVPYALIYYHRAHSFLSCHFRSLIRILSIILSIDPYRSL</sequence>
<gene>
    <name evidence="1" type="ORF">BO82DRAFT_119711</name>
</gene>
<dbReference type="AlphaFoldDB" id="A0A319CMU5"/>
<reference evidence="1 2" key="1">
    <citation type="submission" date="2016-12" db="EMBL/GenBank/DDBJ databases">
        <title>The genomes of Aspergillus section Nigri reveals drivers in fungal speciation.</title>
        <authorList>
            <consortium name="DOE Joint Genome Institute"/>
            <person name="Vesth T.C."/>
            <person name="Nybo J."/>
            <person name="Theobald S."/>
            <person name="Brandl J."/>
            <person name="Frisvad J.C."/>
            <person name="Nielsen K.F."/>
            <person name="Lyhne E.K."/>
            <person name="Kogle M.E."/>
            <person name="Kuo A."/>
            <person name="Riley R."/>
            <person name="Clum A."/>
            <person name="Nolan M."/>
            <person name="Lipzen A."/>
            <person name="Salamov A."/>
            <person name="Henrissat B."/>
            <person name="Wiebenga A."/>
            <person name="De Vries R.P."/>
            <person name="Grigoriev I.V."/>
            <person name="Mortensen U.H."/>
            <person name="Andersen M.R."/>
            <person name="Baker S.E."/>
        </authorList>
    </citation>
    <scope>NUCLEOTIDE SEQUENCE [LARGE SCALE GENOMIC DNA]</scope>
    <source>
        <strain evidence="1 2">CBS 121591</strain>
    </source>
</reference>
<protein>
    <submittedName>
        <fullName evidence="1">Uncharacterized protein</fullName>
    </submittedName>
</protein>